<sequence>MRLQPWLLATPVLPVAFGLQWRIPAASSQPVVLQSPLLADAPRPGYYEELHSSSSSSYPDRWTDNAGMEYVQNDGLVYELVSHPSFGGHHLRVTEPTLCDSSVQQYSGYLDISEGKHLFFWFFESRSNPSEDPLVLWLNGGPGCSSSTGLLFELGPCSIVDDGNSTTPNPYSWNNEANIVFLDQPVGVGFSYSTDGSSVTTSSEAAKDVYAFFELFMRRFPKYAKAPFHVAAESYGGRFLPHIASEIHKKNKELDVSPSSDLMKINLASVMIGNGLVDPRIQMPSVVEYACEGPYAIYDDPFGAECTALRTAAPLCQKLIEGCYNHESPLTCIPASEYCWNVLFVPVSSHGHNIYDARKKCSEEEEGQLCYREIQWIEKWMNDPEHKAALGVDPALKFDACNIPLNLKFRYLHGDGMQNGAALLPELINDGIRLLIYAGNADLMCNYMGESMFISNLDNVYHEAFLAAPAVPWSLDGEFVGEVRSAGASPSTAGNLTLAIIFEAGHMSPHDQPAATLDMMTRWIRNVPLA</sequence>
<proteinExistence type="predicted"/>
<keyword evidence="1" id="KW-0378">Hydrolase</keyword>
<keyword evidence="1" id="KW-0645">Protease</keyword>
<gene>
    <name evidence="1" type="ORF">BV22DRAFT_1047215</name>
</gene>
<organism evidence="1 2">
    <name type="scientific">Leucogyrophana mollusca</name>
    <dbReference type="NCBI Taxonomy" id="85980"/>
    <lineage>
        <taxon>Eukaryota</taxon>
        <taxon>Fungi</taxon>
        <taxon>Dikarya</taxon>
        <taxon>Basidiomycota</taxon>
        <taxon>Agaricomycotina</taxon>
        <taxon>Agaricomycetes</taxon>
        <taxon>Agaricomycetidae</taxon>
        <taxon>Boletales</taxon>
        <taxon>Boletales incertae sedis</taxon>
        <taxon>Leucogyrophana</taxon>
    </lineage>
</organism>
<name>A0ACB8BH10_9AGAM</name>
<keyword evidence="1" id="KW-0121">Carboxypeptidase</keyword>
<accession>A0ACB8BH10</accession>
<dbReference type="EMBL" id="MU266416">
    <property type="protein sequence ID" value="KAH7924777.1"/>
    <property type="molecule type" value="Genomic_DNA"/>
</dbReference>
<reference evidence="1" key="1">
    <citation type="journal article" date="2021" name="New Phytol.">
        <title>Evolutionary innovations through gain and loss of genes in the ectomycorrhizal Boletales.</title>
        <authorList>
            <person name="Wu G."/>
            <person name="Miyauchi S."/>
            <person name="Morin E."/>
            <person name="Kuo A."/>
            <person name="Drula E."/>
            <person name="Varga T."/>
            <person name="Kohler A."/>
            <person name="Feng B."/>
            <person name="Cao Y."/>
            <person name="Lipzen A."/>
            <person name="Daum C."/>
            <person name="Hundley H."/>
            <person name="Pangilinan J."/>
            <person name="Johnson J."/>
            <person name="Barry K."/>
            <person name="LaButti K."/>
            <person name="Ng V."/>
            <person name="Ahrendt S."/>
            <person name="Min B."/>
            <person name="Choi I.G."/>
            <person name="Park H."/>
            <person name="Plett J.M."/>
            <person name="Magnuson J."/>
            <person name="Spatafora J.W."/>
            <person name="Nagy L.G."/>
            <person name="Henrissat B."/>
            <person name="Grigoriev I.V."/>
            <person name="Yang Z.L."/>
            <person name="Xu J."/>
            <person name="Martin F.M."/>
        </authorList>
    </citation>
    <scope>NUCLEOTIDE SEQUENCE</scope>
    <source>
        <strain evidence="1">KUC20120723A-06</strain>
    </source>
</reference>
<comment type="caution">
    <text evidence="1">The sequence shown here is derived from an EMBL/GenBank/DDBJ whole genome shotgun (WGS) entry which is preliminary data.</text>
</comment>
<protein>
    <submittedName>
        <fullName evidence="1">Peptidase S10 serine carboxypeptidase</fullName>
    </submittedName>
</protein>
<evidence type="ECO:0000313" key="1">
    <source>
        <dbReference type="EMBL" id="KAH7924777.1"/>
    </source>
</evidence>
<evidence type="ECO:0000313" key="2">
    <source>
        <dbReference type="Proteomes" id="UP000790709"/>
    </source>
</evidence>
<keyword evidence="2" id="KW-1185">Reference proteome</keyword>
<dbReference type="Proteomes" id="UP000790709">
    <property type="component" value="Unassembled WGS sequence"/>
</dbReference>